<sequence>MKLVIREMFVMGKGLVGYCICDEHTGLHYPSASGPLLTREQANSPVVHEAAATYIGWLTGSRPGSLASKPAANDPFFTVPEYRLKEAEAKLQDANESICKLCNTIAELRRQVAGLTSQRDSMLPELLSLRERNDRQRRIIEAVQGAVRGDVQ</sequence>
<reference evidence="1 2" key="1">
    <citation type="submission" date="2022-02" db="EMBL/GenBank/DDBJ databases">
        <title>Characterization of Aeromonas phage yong1 and its protective effects against Aeromonas hydrophila in brocade carp (Cyprinus aka Koi).</title>
        <authorList>
            <person name="Pan L."/>
            <person name="Li D."/>
            <person name="Lin W."/>
            <person name="Liu W."/>
            <person name="Qu C."/>
            <person name="Qian M."/>
            <person name="Cai R."/>
            <person name="Wang F."/>
            <person name="Zhou Q."/>
            <person name="Tong Y."/>
        </authorList>
    </citation>
    <scope>NUCLEOTIDE SEQUENCE [LARGE SCALE GENOMIC DNA]</scope>
</reference>
<organism evidence="1 2">
    <name type="scientific">Aeromonas phage yong1</name>
    <dbReference type="NCBI Taxonomy" id="2924882"/>
    <lineage>
        <taxon>Viruses</taxon>
        <taxon>Duplodnaviria</taxon>
        <taxon>Heunggongvirae</taxon>
        <taxon>Uroviricota</taxon>
        <taxon>Caudoviricetes</taxon>
        <taxon>Autographivirales</taxon>
        <taxon>Autonotataviridae</taxon>
        <taxon>Melnykvirinae</taxon>
        <taxon>Ahphunavirus</taxon>
        <taxon>Ahphunavirus yong1</taxon>
    </lineage>
</organism>
<evidence type="ECO:0000313" key="2">
    <source>
        <dbReference type="Proteomes" id="UP001164315"/>
    </source>
</evidence>
<evidence type="ECO:0000313" key="1">
    <source>
        <dbReference type="EMBL" id="UPI11684.1"/>
    </source>
</evidence>
<protein>
    <submittedName>
        <fullName evidence="1">Uncharacterized protein</fullName>
    </submittedName>
</protein>
<proteinExistence type="predicted"/>
<dbReference type="Proteomes" id="UP001164315">
    <property type="component" value="Segment"/>
</dbReference>
<accession>A0A9X9E191</accession>
<name>A0A9X9E191_9CAUD</name>
<dbReference type="EMBL" id="OM654404">
    <property type="protein sequence ID" value="UPI11684.1"/>
    <property type="molecule type" value="Genomic_DNA"/>
</dbReference>
<keyword evidence="2" id="KW-1185">Reference proteome</keyword>